<comment type="caution">
    <text evidence="2">The sequence shown here is derived from an EMBL/GenBank/DDBJ whole genome shotgun (WGS) entry which is preliminary data.</text>
</comment>
<evidence type="ECO:0008006" key="4">
    <source>
        <dbReference type="Google" id="ProtNLM"/>
    </source>
</evidence>
<feature type="transmembrane region" description="Helical" evidence="1">
    <location>
        <begin position="28"/>
        <end position="47"/>
    </location>
</feature>
<dbReference type="Proteomes" id="UP001599542">
    <property type="component" value="Unassembled WGS sequence"/>
</dbReference>
<reference evidence="2 3" key="1">
    <citation type="submission" date="2024-09" db="EMBL/GenBank/DDBJ databases">
        <title>The Natural Products Discovery Center: Release of the First 8490 Sequenced Strains for Exploring Actinobacteria Biosynthetic Diversity.</title>
        <authorList>
            <person name="Kalkreuter E."/>
            <person name="Kautsar S.A."/>
            <person name="Yang D."/>
            <person name="Bader C.D."/>
            <person name="Teijaro C.N."/>
            <person name="Fluegel L."/>
            <person name="Davis C.M."/>
            <person name="Simpson J.R."/>
            <person name="Lauterbach L."/>
            <person name="Steele A.D."/>
            <person name="Gui C."/>
            <person name="Meng S."/>
            <person name="Li G."/>
            <person name="Viehrig K."/>
            <person name="Ye F."/>
            <person name="Su P."/>
            <person name="Kiefer A.F."/>
            <person name="Nichols A."/>
            <person name="Cepeda A.J."/>
            <person name="Yan W."/>
            <person name="Fan B."/>
            <person name="Jiang Y."/>
            <person name="Adhikari A."/>
            <person name="Zheng C.-J."/>
            <person name="Schuster L."/>
            <person name="Cowan T.M."/>
            <person name="Smanski M.J."/>
            <person name="Chevrette M.G."/>
            <person name="De Carvalho L.P.S."/>
            <person name="Shen B."/>
        </authorList>
    </citation>
    <scope>NUCLEOTIDE SEQUENCE [LARGE SCALE GENOMIC DNA]</scope>
    <source>
        <strain evidence="2 3">NPDC058753</strain>
    </source>
</reference>
<keyword evidence="1" id="KW-0812">Transmembrane</keyword>
<proteinExistence type="predicted"/>
<evidence type="ECO:0000313" key="3">
    <source>
        <dbReference type="Proteomes" id="UP001599542"/>
    </source>
</evidence>
<feature type="transmembrane region" description="Helical" evidence="1">
    <location>
        <begin position="53"/>
        <end position="72"/>
    </location>
</feature>
<dbReference type="RefSeq" id="WP_380316146.1">
    <property type="nucleotide sequence ID" value="NZ_JBHYPW010000002.1"/>
</dbReference>
<gene>
    <name evidence="2" type="ORF">ACFW6T_02745</name>
</gene>
<evidence type="ECO:0000313" key="2">
    <source>
        <dbReference type="EMBL" id="MFE1350892.1"/>
    </source>
</evidence>
<feature type="transmembrane region" description="Helical" evidence="1">
    <location>
        <begin position="79"/>
        <end position="100"/>
    </location>
</feature>
<protein>
    <recommendedName>
        <fullName evidence="4">Integral membrane protein</fullName>
    </recommendedName>
</protein>
<evidence type="ECO:0000256" key="1">
    <source>
        <dbReference type="SAM" id="Phobius"/>
    </source>
</evidence>
<organism evidence="2 3">
    <name type="scientific">Kitasatospora phosalacinea</name>
    <dbReference type="NCBI Taxonomy" id="2065"/>
    <lineage>
        <taxon>Bacteria</taxon>
        <taxon>Bacillati</taxon>
        <taxon>Actinomycetota</taxon>
        <taxon>Actinomycetes</taxon>
        <taxon>Kitasatosporales</taxon>
        <taxon>Streptomycetaceae</taxon>
        <taxon>Kitasatospora</taxon>
    </lineage>
</organism>
<sequence>MTYPTAAARRGAAVPAGRVPVAAWDLRLLRAVPFALVCTLVAALGHARAGGAVAPDVLLLGFAAVCAAAALVGGRERSLAAIAAALGAGQLGLHLLFHFFGGGLGGGAPMAHAQMAGMAGMAGTAGSGAADPLAVVAGRLLCDDAPGNGLTVVPLDTTPEQVVSAAGLDPQAVIAAAAPHAAASGWLGLTPAMLLGHLAAALVAGWWLRRGEAALWRLLRTAALTAREWAAPLRTAVALLTALLLGAERPAAPRRAGRAEDWPLPVAAVLRHSVLRRGPPAVAFAR</sequence>
<keyword evidence="1" id="KW-1133">Transmembrane helix</keyword>
<dbReference type="EMBL" id="JBHYPX010000003">
    <property type="protein sequence ID" value="MFE1350892.1"/>
    <property type="molecule type" value="Genomic_DNA"/>
</dbReference>
<keyword evidence="3" id="KW-1185">Reference proteome</keyword>
<accession>A0ABW6GDX3</accession>
<feature type="transmembrane region" description="Helical" evidence="1">
    <location>
        <begin position="186"/>
        <end position="208"/>
    </location>
</feature>
<name>A0ABW6GDX3_9ACTN</name>
<keyword evidence="1" id="KW-0472">Membrane</keyword>